<evidence type="ECO:0000256" key="4">
    <source>
        <dbReference type="ARBA" id="ARBA00011738"/>
    </source>
</evidence>
<comment type="catalytic activity">
    <reaction evidence="13 14">
        <text>cytidine(56) in tRNA + S-adenosyl-L-methionine = 2'-O-methylcytidine(56) in tRNA + S-adenosyl-L-homocysteine + H(+)</text>
        <dbReference type="Rhea" id="RHEA:42968"/>
        <dbReference type="Rhea" id="RHEA-COMP:10308"/>
        <dbReference type="Rhea" id="RHEA-COMP:10309"/>
        <dbReference type="ChEBI" id="CHEBI:15378"/>
        <dbReference type="ChEBI" id="CHEBI:57856"/>
        <dbReference type="ChEBI" id="CHEBI:59789"/>
        <dbReference type="ChEBI" id="CHEBI:74495"/>
        <dbReference type="ChEBI" id="CHEBI:82748"/>
        <dbReference type="EC" id="2.1.1.206"/>
    </reaction>
</comment>
<keyword evidence="9 14" id="KW-0808">Transferase</keyword>
<evidence type="ECO:0000256" key="14">
    <source>
        <dbReference type="HAMAP-Rule" id="MF_00077"/>
    </source>
</evidence>
<evidence type="ECO:0000256" key="7">
    <source>
        <dbReference type="ARBA" id="ARBA00022490"/>
    </source>
</evidence>
<dbReference type="PANTHER" id="PTHR42197:SF1">
    <property type="entry name" value="TRNA (CYTIDINE(56)-2'-O)-METHYLTRANSFERASE"/>
    <property type="match status" value="1"/>
</dbReference>
<evidence type="ECO:0000256" key="1">
    <source>
        <dbReference type="ARBA" id="ARBA00003959"/>
    </source>
</evidence>
<keyword evidence="10 14" id="KW-0949">S-adenosyl-L-methionine</keyword>
<accession>A0AAE4MIK0</accession>
<keyword evidence="11 14" id="KW-0819">tRNA processing</keyword>
<dbReference type="CDD" id="cd18083">
    <property type="entry name" value="aTrm56-like"/>
    <property type="match status" value="1"/>
</dbReference>
<keyword evidence="7 14" id="KW-0963">Cytoplasm</keyword>
<dbReference type="Proteomes" id="UP001271789">
    <property type="component" value="Unassembled WGS sequence"/>
</dbReference>
<dbReference type="NCBIfam" id="NF003048">
    <property type="entry name" value="PRK03958.1"/>
    <property type="match status" value="1"/>
</dbReference>
<comment type="subunit">
    <text evidence="4 14">Homodimer.</text>
</comment>
<dbReference type="Gene3D" id="3.40.1280.10">
    <property type="match status" value="1"/>
</dbReference>
<reference evidence="15" key="1">
    <citation type="submission" date="2023-06" db="EMBL/GenBank/DDBJ databases">
        <title>Genome sequence of Methanosarcinaceae archaeon Ag5.</title>
        <authorList>
            <person name="Protasov E."/>
            <person name="Platt K."/>
            <person name="Poehlein A."/>
            <person name="Daniel R."/>
            <person name="Brune A."/>
        </authorList>
    </citation>
    <scope>NUCLEOTIDE SEQUENCE</scope>
    <source>
        <strain evidence="15">Ag5</strain>
    </source>
</reference>
<dbReference type="Pfam" id="PF01994">
    <property type="entry name" value="Trm56"/>
    <property type="match status" value="1"/>
</dbReference>
<comment type="subcellular location">
    <subcellularLocation>
        <location evidence="2 14">Cytoplasm</location>
    </subcellularLocation>
</comment>
<comment type="function">
    <text evidence="1 14">Specifically catalyzes the AdoMet-dependent 2'-O-ribose methylation of cytidine at position 56 in tRNAs.</text>
</comment>
<evidence type="ECO:0000256" key="6">
    <source>
        <dbReference type="ARBA" id="ARBA00013709"/>
    </source>
</evidence>
<evidence type="ECO:0000256" key="9">
    <source>
        <dbReference type="ARBA" id="ARBA00022679"/>
    </source>
</evidence>
<evidence type="ECO:0000256" key="11">
    <source>
        <dbReference type="ARBA" id="ARBA00022694"/>
    </source>
</evidence>
<dbReference type="RefSeq" id="WP_338098586.1">
    <property type="nucleotide sequence ID" value="NZ_JAWDKD010000002.1"/>
</dbReference>
<protein>
    <recommendedName>
        <fullName evidence="6 14">tRNA (cytidine(56)-2'-O)-methyltransferase</fullName>
        <ecNumber evidence="5 14">2.1.1.206</ecNumber>
    </recommendedName>
    <alternativeName>
        <fullName evidence="12 14">tRNA ribose 2'-O-methyltransferase aTrm56</fullName>
    </alternativeName>
</protein>
<dbReference type="PIRSF" id="PIRSF016123">
    <property type="entry name" value="UCP016123"/>
    <property type="match status" value="1"/>
</dbReference>
<evidence type="ECO:0000313" key="15">
    <source>
        <dbReference type="EMBL" id="MDV0446203.1"/>
    </source>
</evidence>
<name>A0AAE4MIK0_9EURY</name>
<sequence length="188" mass="20933">MTEKEIVVLRLGHRPERDKRITTHVGLTARALGADGMILASDDPKIEENIKEIAPRWGGEFFIKNDANAMEEINNWKKVGGKVCHLSMYGINLPDAVPELKKESKLMFIVGAEKVPGEIYEVSDWNVAVGNQPHSEVAALAIALDRIADTDPLLKTFDNAELTVIPMEKGKKVVHDNELIEKNKQNKV</sequence>
<dbReference type="EC" id="2.1.1.206" evidence="5 14"/>
<evidence type="ECO:0000256" key="5">
    <source>
        <dbReference type="ARBA" id="ARBA00012624"/>
    </source>
</evidence>
<dbReference type="EMBL" id="JAWDKD010000002">
    <property type="protein sequence ID" value="MDV0446203.1"/>
    <property type="molecule type" value="Genomic_DNA"/>
</dbReference>
<evidence type="ECO:0000256" key="10">
    <source>
        <dbReference type="ARBA" id="ARBA00022691"/>
    </source>
</evidence>
<gene>
    <name evidence="15" type="ORF">MsAg5_00300</name>
</gene>
<dbReference type="GO" id="GO:0005737">
    <property type="term" value="C:cytoplasm"/>
    <property type="evidence" value="ECO:0007669"/>
    <property type="project" value="UniProtKB-SubCell"/>
</dbReference>
<dbReference type="InterPro" id="IPR029026">
    <property type="entry name" value="tRNA_m1G_MTases_N"/>
</dbReference>
<comment type="caution">
    <text evidence="15">The sequence shown here is derived from an EMBL/GenBank/DDBJ whole genome shotgun (WGS) entry which is preliminary data.</text>
</comment>
<evidence type="ECO:0000256" key="13">
    <source>
        <dbReference type="ARBA" id="ARBA00047792"/>
    </source>
</evidence>
<organism evidence="15 16">
    <name type="scientific">Methanolapillus africanus</name>
    <dbReference type="NCBI Taxonomy" id="3028297"/>
    <lineage>
        <taxon>Archaea</taxon>
        <taxon>Methanobacteriati</taxon>
        <taxon>Methanobacteriota</taxon>
        <taxon>Stenosarchaea group</taxon>
        <taxon>Methanomicrobia</taxon>
        <taxon>Methanosarcinales</taxon>
        <taxon>Methanosarcinaceae</taxon>
        <taxon>Methanolapillus</taxon>
    </lineage>
</organism>
<dbReference type="InterPro" id="IPR029028">
    <property type="entry name" value="Alpha/beta_knot_MTases"/>
</dbReference>
<evidence type="ECO:0000256" key="2">
    <source>
        <dbReference type="ARBA" id="ARBA00004496"/>
    </source>
</evidence>
<evidence type="ECO:0000313" key="16">
    <source>
        <dbReference type="Proteomes" id="UP001271789"/>
    </source>
</evidence>
<dbReference type="PANTHER" id="PTHR42197">
    <property type="entry name" value="TRNA (CYTIDINE(56)-2'-O)-METHYLTRANSFERASE"/>
    <property type="match status" value="1"/>
</dbReference>
<dbReference type="GO" id="GO:0002128">
    <property type="term" value="P:tRNA nucleoside ribose methylation"/>
    <property type="evidence" value="ECO:0007669"/>
    <property type="project" value="UniProtKB-UniRule"/>
</dbReference>
<dbReference type="AlphaFoldDB" id="A0AAE4MIK0"/>
<proteinExistence type="inferred from homology"/>
<dbReference type="SUPFAM" id="SSF75217">
    <property type="entry name" value="alpha/beta knot"/>
    <property type="match status" value="1"/>
</dbReference>
<dbReference type="InterPro" id="IPR002845">
    <property type="entry name" value="tRNA_mtfrase_aTrm56"/>
</dbReference>
<keyword evidence="16" id="KW-1185">Reference proteome</keyword>
<dbReference type="HAMAP" id="MF_00077">
    <property type="entry name" value="tRNA_methyltr_aTrm56"/>
    <property type="match status" value="1"/>
</dbReference>
<feature type="binding site" evidence="14">
    <location>
        <position position="86"/>
    </location>
    <ligand>
        <name>S-adenosyl-L-methionine</name>
        <dbReference type="ChEBI" id="CHEBI:59789"/>
    </ligand>
</feature>
<keyword evidence="8 14" id="KW-0489">Methyltransferase</keyword>
<evidence type="ECO:0000256" key="12">
    <source>
        <dbReference type="ARBA" id="ARBA00029826"/>
    </source>
</evidence>
<comment type="similarity">
    <text evidence="3 14">Belongs to the aTrm56 family.</text>
</comment>
<evidence type="ECO:0000256" key="8">
    <source>
        <dbReference type="ARBA" id="ARBA00022603"/>
    </source>
</evidence>
<feature type="binding site" evidence="14">
    <location>
        <begin position="111"/>
        <end position="115"/>
    </location>
    <ligand>
        <name>S-adenosyl-L-methionine</name>
        <dbReference type="ChEBI" id="CHEBI:59789"/>
    </ligand>
</feature>
<dbReference type="GO" id="GO:0106059">
    <property type="term" value="F:tRNA (cytidine(56)-2'-O)-methyltransferase activity"/>
    <property type="evidence" value="ECO:0007669"/>
    <property type="project" value="UniProtKB-EC"/>
</dbReference>
<feature type="binding site" evidence="14">
    <location>
        <begin position="129"/>
        <end position="136"/>
    </location>
    <ligand>
        <name>S-adenosyl-L-methionine</name>
        <dbReference type="ChEBI" id="CHEBI:59789"/>
    </ligand>
</feature>
<evidence type="ECO:0000256" key="3">
    <source>
        <dbReference type="ARBA" id="ARBA00010324"/>
    </source>
</evidence>